<evidence type="ECO:0000256" key="2">
    <source>
        <dbReference type="ARBA" id="ARBA00022692"/>
    </source>
</evidence>
<comment type="subcellular location">
    <subcellularLocation>
        <location evidence="1">Membrane</location>
        <topology evidence="1">Multi-pass membrane protein</topology>
    </subcellularLocation>
</comment>
<evidence type="ECO:0000256" key="5">
    <source>
        <dbReference type="SAM" id="Phobius"/>
    </source>
</evidence>
<dbReference type="InterPro" id="IPR006603">
    <property type="entry name" value="PQ-loop_rpt"/>
</dbReference>
<dbReference type="EMBL" id="MN738820">
    <property type="protein sequence ID" value="QHT37773.1"/>
    <property type="molecule type" value="Genomic_DNA"/>
</dbReference>
<evidence type="ECO:0008006" key="7">
    <source>
        <dbReference type="Google" id="ProtNLM"/>
    </source>
</evidence>
<evidence type="ECO:0000313" key="6">
    <source>
        <dbReference type="EMBL" id="QHT37773.1"/>
    </source>
</evidence>
<protein>
    <recommendedName>
        <fullName evidence="7">PQ loop repeat family protein</fullName>
    </recommendedName>
</protein>
<reference evidence="6" key="1">
    <citation type="journal article" date="2020" name="Nature">
        <title>Giant virus diversity and host interactions through global metagenomics.</title>
        <authorList>
            <person name="Schulz F."/>
            <person name="Roux S."/>
            <person name="Paez-Espino D."/>
            <person name="Jungbluth S."/>
            <person name="Walsh D.A."/>
            <person name="Denef V.J."/>
            <person name="McMahon K.D."/>
            <person name="Konstantinidis K.T."/>
            <person name="Eloe-Fadrosh E.A."/>
            <person name="Kyrpides N.C."/>
            <person name="Woyke T."/>
        </authorList>
    </citation>
    <scope>NUCLEOTIDE SEQUENCE</scope>
    <source>
        <strain evidence="6">GVMAG-S-ERX556049-19</strain>
    </source>
</reference>
<dbReference type="Pfam" id="PF04193">
    <property type="entry name" value="PQ-loop"/>
    <property type="match status" value="1"/>
</dbReference>
<evidence type="ECO:0000256" key="1">
    <source>
        <dbReference type="ARBA" id="ARBA00004141"/>
    </source>
</evidence>
<keyword evidence="3 5" id="KW-1133">Transmembrane helix</keyword>
<feature type="transmembrane region" description="Helical" evidence="5">
    <location>
        <begin position="62"/>
        <end position="85"/>
    </location>
</feature>
<organism evidence="6">
    <name type="scientific">viral metagenome</name>
    <dbReference type="NCBI Taxonomy" id="1070528"/>
    <lineage>
        <taxon>unclassified sequences</taxon>
        <taxon>metagenomes</taxon>
        <taxon>organismal metagenomes</taxon>
    </lineage>
</organism>
<proteinExistence type="predicted"/>
<accession>A0A6C0FAY3</accession>
<sequence>MNTNDVFQIFGYLASANACLMMLPQLFLTVKKKSFSDLSIKMIFLNLLTQFLFLPYSTHFNLYPLIIVNTMLASCDVVILIYYFYYRKKDDKEELVKDLLYDVFQDSSEA</sequence>
<dbReference type="AlphaFoldDB" id="A0A6C0FAY3"/>
<keyword evidence="2 5" id="KW-0812">Transmembrane</keyword>
<dbReference type="Gene3D" id="1.20.1280.290">
    <property type="match status" value="1"/>
</dbReference>
<dbReference type="GO" id="GO:0016020">
    <property type="term" value="C:membrane"/>
    <property type="evidence" value="ECO:0007669"/>
    <property type="project" value="UniProtKB-SubCell"/>
</dbReference>
<keyword evidence="4 5" id="KW-0472">Membrane</keyword>
<feature type="transmembrane region" description="Helical" evidence="5">
    <location>
        <begin position="6"/>
        <end position="26"/>
    </location>
</feature>
<name>A0A6C0FAY3_9ZZZZ</name>
<evidence type="ECO:0000256" key="3">
    <source>
        <dbReference type="ARBA" id="ARBA00022989"/>
    </source>
</evidence>
<evidence type="ECO:0000256" key="4">
    <source>
        <dbReference type="ARBA" id="ARBA00023136"/>
    </source>
</evidence>